<dbReference type="GO" id="GO:0003777">
    <property type="term" value="F:microtubule motor activity"/>
    <property type="evidence" value="ECO:0007669"/>
    <property type="project" value="InterPro"/>
</dbReference>
<evidence type="ECO:0000256" key="7">
    <source>
        <dbReference type="PROSITE-ProRule" id="PRU00283"/>
    </source>
</evidence>
<feature type="compositionally biased region" description="Acidic residues" evidence="8">
    <location>
        <begin position="1034"/>
        <end position="1044"/>
    </location>
</feature>
<feature type="region of interest" description="Disordered" evidence="8">
    <location>
        <begin position="1121"/>
        <end position="1141"/>
    </location>
</feature>
<feature type="compositionally biased region" description="Low complexity" evidence="8">
    <location>
        <begin position="1707"/>
        <end position="1719"/>
    </location>
</feature>
<feature type="binding site" evidence="7">
    <location>
        <begin position="408"/>
        <end position="415"/>
    </location>
    <ligand>
        <name>ATP</name>
        <dbReference type="ChEBI" id="CHEBI:30616"/>
    </ligand>
</feature>
<dbReference type="Pfam" id="PF00225">
    <property type="entry name" value="Kinesin"/>
    <property type="match status" value="1"/>
</dbReference>
<feature type="compositionally biased region" description="Polar residues" evidence="8">
    <location>
        <begin position="1121"/>
        <end position="1139"/>
    </location>
</feature>
<feature type="compositionally biased region" description="Polar residues" evidence="8">
    <location>
        <begin position="957"/>
        <end position="978"/>
    </location>
</feature>
<feature type="compositionally biased region" description="Basic residues" evidence="8">
    <location>
        <begin position="846"/>
        <end position="855"/>
    </location>
</feature>
<name>A0AAV1Z3D5_9ARAC</name>
<keyword evidence="7" id="KW-0505">Motor protein</keyword>
<feature type="compositionally biased region" description="Polar residues" evidence="8">
    <location>
        <begin position="1476"/>
        <end position="1500"/>
    </location>
</feature>
<dbReference type="PRINTS" id="PR00380">
    <property type="entry name" value="KINESINHEAVY"/>
</dbReference>
<feature type="compositionally biased region" description="Polar residues" evidence="8">
    <location>
        <begin position="1641"/>
        <end position="1655"/>
    </location>
</feature>
<keyword evidence="11" id="KW-1185">Reference proteome</keyword>
<feature type="compositionally biased region" description="Polar residues" evidence="8">
    <location>
        <begin position="995"/>
        <end position="1013"/>
    </location>
</feature>
<keyword evidence="6" id="KW-0206">Cytoskeleton</keyword>
<dbReference type="EMBL" id="CAXIEN010000020">
    <property type="protein sequence ID" value="CAL1266002.1"/>
    <property type="molecule type" value="Genomic_DNA"/>
</dbReference>
<comment type="caution">
    <text evidence="10">The sequence shown here is derived from an EMBL/GenBank/DDBJ whole genome shotgun (WGS) entry which is preliminary data.</text>
</comment>
<sequence>MVQTVDLALNPDADPSRMRSPAIDGAIHRNLHVQQPLHHRSDSMVSKVPTRTQNGLDGIFLSRVSPPGHFGEYEIQRGATFAGSISCDDLRMSRQGKGPTPPNPAVPGPVAQQAQQYLEQNIMAWMQPKPQGQQILSSTLSSFVTTGASGTQTPMSQKALQEHNLTQTHGGSRHQLSMMSPYSPIGGATSSGSYASPSVAGTSCMGMPPSCSSIPHSLSFSGYSHHSLLQGTSFSSPCPSTFGSAQPSAAASFFARAAQRLNLSSKKRRRQHHHPDSEPPPFLTNFAEILRVSPPPVPPSLLRSVGKKENFSIGKVKVMLRIKGDSEELNSSFLNIDARKKQITVYDLSASDQSSPAERRTGVSAPKMFAFDAIFSPDDAQAEVCSSSLPDVIQAVVGGTDGCLFVYGQSKLGKTHTMVGKSDSSQDLGVMPCAISWLFRLIYEQRQKTGARFSVRVSALELSGRSETLRDLLSEYAAGTEGSGTSPGVYLRDDPIFGAQLINQSELRAPTAEKAAYLLDAALASRSRDGDDEGRNSHFLFTLHLYQYRVERGGKGGVAGGRSRLHLFDLGSCDKISTKPRDGGCLSLSALGNVILALFNGQKHVPYKESKLTQLLKEAMSSLTCRVAMIAHISSQPSHYSEILGTIQLASRVHRMRRKKIKYPNVLMDTDEKGCVRPYVRMHAEDNVKSGSSDPDYTSSSEQSCDTVIYVGNLTHNERDFTDNEGPPTSLPIVPKLKQSQNKSTHGTDAPSSLERKRHNSISKTQSGTDDQRKSEDKSSNIAHTSTTDSSGHHSSTNKATKNEKTQQSSKNSPLASRHQPASTQTQGSESATHGPKSAQNSAAHTQRKSKHRSSQKQDQGTGIEQPTSSSKIQLPTKPSKMQSDETWIDGPRFTKPKFDSKTLHQLQKEQWVDGPPNIYGFMDHHKQNMIQRWIEEHSQQIQSASKRKNEVWIDYPSNNTEKSSETQRNAADTSSNTLEKEEKPSPKVKRSTKHGTTIPKTEMVRTTSSTDINLLPQEEENVDEADSASNSADVDETDNEENAEASGYDSDLHILQISQNGVENQSLHPSISASTFQASLPDDYVETIEVYEPEEPVPMVDSCLQVTEEDILAEYWMQRSQKSSENPLPEVDQSSCGSNEHPLRILSEEDLNLPSSFTDSRSVSVDLDSISVPDTREGLRDRGAVTWRLLYGNMFQRIKEQQQKQRRTADDLATVKNNEIDDKLERISKLRDLIQPLTRHRSQTKVESIFKTCPISRSGSRYTMPEILGGSRDSSMEDLSAAEVTSTQSEPADLDLDKYDYKLNIKPMNGLKLEEFYKKIQKVPPFLEQYSSLKPTQIVPPLSYEQENLYLVNKLENQRSESATFINNSGYKQFSNTSYLKTSVEGNINDEDHIQSAYCRTQTNSTTLLHKPSSTSNLQRESAKFSSSENTIPTKISRTTTDLGSELERRSTEKRDHKKSTDISDSIKRGESKQASRTSSNKTIDTSMLTVGQSPSISPKSRLHRGKIKNGDGHSQQPLTQSSSSSLWSRESSISSSTSKMPHRSGTHLNSSNRSPSNKNHISNGNVPNGSSNKTRTMNSNACKLPTRSSPTSSSTSGVTTMCCAGTKSKDKTPSSKTKPVSGHSKQKQSTQDSRKSQRTKSICRSTSSPSTCVDSGDTAITDFTDSEHYHAVRHASVSGALASPYHKVPHVHVSHHHHHHHQRTSSGHGSESSVNSSEPREAKELLLKGAKTQQFSGTSSGYESMLRDSEGTPLSSSQESGNEDSMEKGERGRKGRRRSNGSSKRSSSAPARSPPSPLGPSPATAISQQPLPNRRSCRRGERALHRSDEEVCCTSLLCCRLLDFY</sequence>
<feature type="compositionally biased region" description="Acidic residues" evidence="8">
    <location>
        <begin position="1018"/>
        <end position="1027"/>
    </location>
</feature>
<evidence type="ECO:0000256" key="1">
    <source>
        <dbReference type="ARBA" id="ARBA00004245"/>
    </source>
</evidence>
<dbReference type="InterPro" id="IPR001752">
    <property type="entry name" value="Kinesin_motor_dom"/>
</dbReference>
<dbReference type="PROSITE" id="PS50067">
    <property type="entry name" value="KINESIN_MOTOR_2"/>
    <property type="match status" value="1"/>
</dbReference>
<evidence type="ECO:0000256" key="2">
    <source>
        <dbReference type="ARBA" id="ARBA00022490"/>
    </source>
</evidence>
<feature type="compositionally biased region" description="Polar residues" evidence="8">
    <location>
        <begin position="1733"/>
        <end position="1744"/>
    </location>
</feature>
<evidence type="ECO:0000256" key="4">
    <source>
        <dbReference type="ARBA" id="ARBA00022741"/>
    </source>
</evidence>
<feature type="region of interest" description="Disordered" evidence="8">
    <location>
        <begin position="718"/>
        <end position="897"/>
    </location>
</feature>
<evidence type="ECO:0000256" key="6">
    <source>
        <dbReference type="ARBA" id="ARBA00023212"/>
    </source>
</evidence>
<evidence type="ECO:0000256" key="3">
    <source>
        <dbReference type="ARBA" id="ARBA00022701"/>
    </source>
</evidence>
<dbReference type="SUPFAM" id="SSF52540">
    <property type="entry name" value="P-loop containing nucleoside triphosphate hydrolases"/>
    <property type="match status" value="1"/>
</dbReference>
<dbReference type="GO" id="GO:0005524">
    <property type="term" value="F:ATP binding"/>
    <property type="evidence" value="ECO:0007669"/>
    <property type="project" value="UniProtKB-UniRule"/>
</dbReference>
<feature type="compositionally biased region" description="Low complexity" evidence="8">
    <location>
        <begin position="1588"/>
        <end position="1602"/>
    </location>
</feature>
<dbReference type="SMART" id="SM00129">
    <property type="entry name" value="KISc"/>
    <property type="match status" value="1"/>
</dbReference>
<evidence type="ECO:0000259" key="9">
    <source>
        <dbReference type="PROSITE" id="PS50067"/>
    </source>
</evidence>
<dbReference type="FunFam" id="3.40.850.10:FF:000147">
    <property type="entry name" value="kinesin-like protein CG14535"/>
    <property type="match status" value="1"/>
</dbReference>
<dbReference type="GO" id="GO:0007018">
    <property type="term" value="P:microtubule-based movement"/>
    <property type="evidence" value="ECO:0007669"/>
    <property type="project" value="InterPro"/>
</dbReference>
<feature type="compositionally biased region" description="Basic and acidic residues" evidence="8">
    <location>
        <begin position="1447"/>
        <end position="1475"/>
    </location>
</feature>
<evidence type="ECO:0000256" key="5">
    <source>
        <dbReference type="ARBA" id="ARBA00022840"/>
    </source>
</evidence>
<feature type="compositionally biased region" description="Polar residues" evidence="8">
    <location>
        <begin position="1406"/>
        <end position="1444"/>
    </location>
</feature>
<feature type="compositionally biased region" description="Low complexity" evidence="8">
    <location>
        <begin position="784"/>
        <end position="797"/>
    </location>
</feature>
<feature type="region of interest" description="Disordered" evidence="8">
    <location>
        <begin position="1693"/>
        <end position="1817"/>
    </location>
</feature>
<comment type="subcellular location">
    <subcellularLocation>
        <location evidence="1">Cytoplasm</location>
        <location evidence="1">Cytoskeleton</location>
    </subcellularLocation>
</comment>
<gene>
    <name evidence="10" type="ORF">LARSCL_LOCUS2870</name>
</gene>
<feature type="region of interest" description="Disordered" evidence="8">
    <location>
        <begin position="957"/>
        <end position="1049"/>
    </location>
</feature>
<reference evidence="10 11" key="1">
    <citation type="submission" date="2024-04" db="EMBL/GenBank/DDBJ databases">
        <authorList>
            <person name="Rising A."/>
            <person name="Reimegard J."/>
            <person name="Sonavane S."/>
            <person name="Akerstrom W."/>
            <person name="Nylinder S."/>
            <person name="Hedman E."/>
            <person name="Kallberg Y."/>
        </authorList>
    </citation>
    <scope>NUCLEOTIDE SEQUENCE [LARGE SCALE GENOMIC DNA]</scope>
</reference>
<dbReference type="Gene3D" id="3.40.850.10">
    <property type="entry name" value="Kinesin motor domain"/>
    <property type="match status" value="1"/>
</dbReference>
<dbReference type="GO" id="GO:0005874">
    <property type="term" value="C:microtubule"/>
    <property type="evidence" value="ECO:0007669"/>
    <property type="project" value="UniProtKB-KW"/>
</dbReference>
<feature type="domain" description="Kinesin motor" evidence="9">
    <location>
        <begin position="315"/>
        <end position="656"/>
    </location>
</feature>
<dbReference type="Proteomes" id="UP001497382">
    <property type="component" value="Unassembled WGS sequence"/>
</dbReference>
<dbReference type="InterPro" id="IPR036961">
    <property type="entry name" value="Kinesin_motor_dom_sf"/>
</dbReference>
<feature type="region of interest" description="Disordered" evidence="8">
    <location>
        <begin position="1406"/>
        <end position="1659"/>
    </location>
</feature>
<feature type="compositionally biased region" description="Polar residues" evidence="8">
    <location>
        <begin position="738"/>
        <end position="751"/>
    </location>
</feature>
<proteinExistence type="inferred from homology"/>
<protein>
    <recommendedName>
        <fullName evidence="9">Kinesin motor domain-containing protein</fullName>
    </recommendedName>
</protein>
<keyword evidence="2" id="KW-0963">Cytoplasm</keyword>
<dbReference type="GO" id="GO:0008017">
    <property type="term" value="F:microtubule binding"/>
    <property type="evidence" value="ECO:0007669"/>
    <property type="project" value="InterPro"/>
</dbReference>
<keyword evidence="4 7" id="KW-0547">Nucleotide-binding</keyword>
<feature type="compositionally biased region" description="Low complexity" evidence="8">
    <location>
        <begin position="1523"/>
        <end position="1540"/>
    </location>
</feature>
<evidence type="ECO:0000313" key="10">
    <source>
        <dbReference type="EMBL" id="CAL1266002.1"/>
    </source>
</evidence>
<dbReference type="InterPro" id="IPR027640">
    <property type="entry name" value="Kinesin-like_fam"/>
</dbReference>
<evidence type="ECO:0000256" key="8">
    <source>
        <dbReference type="SAM" id="MobiDB-lite"/>
    </source>
</evidence>
<dbReference type="PANTHER" id="PTHR21608:SF7">
    <property type="entry name" value="KINESIN-LIKE PROTEIN CG14535"/>
    <property type="match status" value="1"/>
</dbReference>
<accession>A0AAV1Z3D5</accession>
<comment type="similarity">
    <text evidence="7">Belongs to the TRAFAC class myosin-kinesin ATPase superfamily. Kinesin family.</text>
</comment>
<feature type="compositionally biased region" description="Basic and acidic residues" evidence="8">
    <location>
        <begin position="770"/>
        <end position="779"/>
    </location>
</feature>
<organism evidence="10 11">
    <name type="scientific">Larinioides sclopetarius</name>
    <dbReference type="NCBI Taxonomy" id="280406"/>
    <lineage>
        <taxon>Eukaryota</taxon>
        <taxon>Metazoa</taxon>
        <taxon>Ecdysozoa</taxon>
        <taxon>Arthropoda</taxon>
        <taxon>Chelicerata</taxon>
        <taxon>Arachnida</taxon>
        <taxon>Araneae</taxon>
        <taxon>Araneomorphae</taxon>
        <taxon>Entelegynae</taxon>
        <taxon>Araneoidea</taxon>
        <taxon>Araneidae</taxon>
        <taxon>Larinioides</taxon>
    </lineage>
</organism>
<evidence type="ECO:0000313" key="11">
    <source>
        <dbReference type="Proteomes" id="UP001497382"/>
    </source>
</evidence>
<keyword evidence="3" id="KW-0493">Microtubule</keyword>
<feature type="compositionally biased region" description="Polar residues" evidence="8">
    <location>
        <begin position="857"/>
        <end position="874"/>
    </location>
</feature>
<dbReference type="InterPro" id="IPR027417">
    <property type="entry name" value="P-loop_NTPase"/>
</dbReference>
<feature type="compositionally biased region" description="Basic residues" evidence="8">
    <location>
        <begin position="1693"/>
        <end position="1705"/>
    </location>
</feature>
<feature type="compositionally biased region" description="Low complexity" evidence="8">
    <location>
        <begin position="1782"/>
        <end position="1793"/>
    </location>
</feature>
<keyword evidence="5 7" id="KW-0067">ATP-binding</keyword>
<feature type="compositionally biased region" description="Polar residues" evidence="8">
    <location>
        <begin position="806"/>
        <end position="845"/>
    </location>
</feature>
<dbReference type="PANTHER" id="PTHR21608">
    <property type="entry name" value="KINESIN-LIKE PROTEIN CG14535"/>
    <property type="match status" value="1"/>
</dbReference>
<feature type="compositionally biased region" description="Polar residues" evidence="8">
    <location>
        <begin position="1548"/>
        <end position="1583"/>
    </location>
</feature>